<proteinExistence type="predicted"/>
<evidence type="ECO:0000313" key="3">
    <source>
        <dbReference type="Proteomes" id="UP000479710"/>
    </source>
</evidence>
<keyword evidence="3" id="KW-1185">Reference proteome</keyword>
<evidence type="ECO:0000313" key="2">
    <source>
        <dbReference type="EMBL" id="KAF0900291.1"/>
    </source>
</evidence>
<dbReference type="Proteomes" id="UP000479710">
    <property type="component" value="Unassembled WGS sequence"/>
</dbReference>
<feature type="compositionally biased region" description="Basic and acidic residues" evidence="1">
    <location>
        <begin position="170"/>
        <end position="186"/>
    </location>
</feature>
<reference evidence="2 3" key="1">
    <citation type="submission" date="2019-11" db="EMBL/GenBank/DDBJ databases">
        <title>Whole genome sequence of Oryza granulata.</title>
        <authorList>
            <person name="Li W."/>
        </authorList>
    </citation>
    <scope>NUCLEOTIDE SEQUENCE [LARGE SCALE GENOMIC DNA]</scope>
    <source>
        <strain evidence="3">cv. Menghai</strain>
        <tissue evidence="2">Leaf</tissue>
    </source>
</reference>
<name>A0A6G1CJN3_9ORYZ</name>
<sequence length="186" mass="19856">MTPSLRNACTHGSCGLADRSKNVHADGIKDGQARRIRRCDARLGLNMACHAALGRAISRVCASEQSTAATLRPCWTVPWQPSAVPTEAARSDLHSPNLLLPLPYTCAFRDSSLVAELAHTPPDAGFGGEDVPALVLPLVLAPDVEALRLPFPDVEALAREDGEVAGAEAETERREGELARTTPKME</sequence>
<gene>
    <name evidence="2" type="ORF">E2562_030461</name>
</gene>
<organism evidence="2 3">
    <name type="scientific">Oryza meyeriana var. granulata</name>
    <dbReference type="NCBI Taxonomy" id="110450"/>
    <lineage>
        <taxon>Eukaryota</taxon>
        <taxon>Viridiplantae</taxon>
        <taxon>Streptophyta</taxon>
        <taxon>Embryophyta</taxon>
        <taxon>Tracheophyta</taxon>
        <taxon>Spermatophyta</taxon>
        <taxon>Magnoliopsida</taxon>
        <taxon>Liliopsida</taxon>
        <taxon>Poales</taxon>
        <taxon>Poaceae</taxon>
        <taxon>BOP clade</taxon>
        <taxon>Oryzoideae</taxon>
        <taxon>Oryzeae</taxon>
        <taxon>Oryzinae</taxon>
        <taxon>Oryza</taxon>
        <taxon>Oryza meyeriana</taxon>
    </lineage>
</organism>
<protein>
    <submittedName>
        <fullName evidence="2">Uncharacterized protein</fullName>
    </submittedName>
</protein>
<feature type="region of interest" description="Disordered" evidence="1">
    <location>
        <begin position="161"/>
        <end position="186"/>
    </location>
</feature>
<dbReference type="EMBL" id="SPHZ02000009">
    <property type="protein sequence ID" value="KAF0900291.1"/>
    <property type="molecule type" value="Genomic_DNA"/>
</dbReference>
<evidence type="ECO:0000256" key="1">
    <source>
        <dbReference type="SAM" id="MobiDB-lite"/>
    </source>
</evidence>
<accession>A0A6G1CJN3</accession>
<comment type="caution">
    <text evidence="2">The sequence shown here is derived from an EMBL/GenBank/DDBJ whole genome shotgun (WGS) entry which is preliminary data.</text>
</comment>
<dbReference type="AlphaFoldDB" id="A0A6G1CJN3"/>